<proteinExistence type="predicted"/>
<evidence type="ECO:0000313" key="2">
    <source>
        <dbReference type="Proteomes" id="UP000288805"/>
    </source>
</evidence>
<sequence>MSLIFTLLCATNEVKPLTLVETFDFHINLVGWKGTEFDLLDKVRKKDFTENKPKEDSVYARASGTDVDKCTWAREVLDECLRAISGYKGTEEILDDRLLDTPFTSDCMRQKKISSAPSYVLENTKETTGDEPKACESGGEQWCEAMEKHIPLILWHTFPMVG</sequence>
<dbReference type="PANTHER" id="PTHR13366:SF0">
    <property type="entry name" value="HEAT REPEAT-CONTAINING PROTEIN 6"/>
    <property type="match status" value="1"/>
</dbReference>
<accession>A0A438JJQ6</accession>
<comment type="caution">
    <text evidence="1">The sequence shown here is derived from an EMBL/GenBank/DDBJ whole genome shotgun (WGS) entry which is preliminary data.</text>
</comment>
<dbReference type="PANTHER" id="PTHR13366">
    <property type="entry name" value="MALARIA ANTIGEN-RELATED"/>
    <property type="match status" value="1"/>
</dbReference>
<organism evidence="1 2">
    <name type="scientific">Vitis vinifera</name>
    <name type="common">Grape</name>
    <dbReference type="NCBI Taxonomy" id="29760"/>
    <lineage>
        <taxon>Eukaryota</taxon>
        <taxon>Viridiplantae</taxon>
        <taxon>Streptophyta</taxon>
        <taxon>Embryophyta</taxon>
        <taxon>Tracheophyta</taxon>
        <taxon>Spermatophyta</taxon>
        <taxon>Magnoliopsida</taxon>
        <taxon>eudicotyledons</taxon>
        <taxon>Gunneridae</taxon>
        <taxon>Pentapetalae</taxon>
        <taxon>rosids</taxon>
        <taxon>Vitales</taxon>
        <taxon>Vitaceae</taxon>
        <taxon>Viteae</taxon>
        <taxon>Vitis</taxon>
    </lineage>
</organism>
<dbReference type="EMBL" id="QGNW01000039">
    <property type="protein sequence ID" value="RVX09184.1"/>
    <property type="molecule type" value="Genomic_DNA"/>
</dbReference>
<protein>
    <submittedName>
        <fullName evidence="1">Uncharacterized protein</fullName>
    </submittedName>
</protein>
<dbReference type="Proteomes" id="UP000288805">
    <property type="component" value="Unassembled WGS sequence"/>
</dbReference>
<dbReference type="AlphaFoldDB" id="A0A438JJQ6"/>
<evidence type="ECO:0000313" key="1">
    <source>
        <dbReference type="EMBL" id="RVX09184.1"/>
    </source>
</evidence>
<name>A0A438JJQ6_VITVI</name>
<gene>
    <name evidence="1" type="ORF">CK203_013729</name>
</gene>
<dbReference type="InterPro" id="IPR052107">
    <property type="entry name" value="HEAT6"/>
</dbReference>
<reference evidence="1 2" key="1">
    <citation type="journal article" date="2018" name="PLoS Genet.">
        <title>Population sequencing reveals clonal diversity and ancestral inbreeding in the grapevine cultivar Chardonnay.</title>
        <authorList>
            <person name="Roach M.J."/>
            <person name="Johnson D.L."/>
            <person name="Bohlmann J."/>
            <person name="van Vuuren H.J."/>
            <person name="Jones S.J."/>
            <person name="Pretorius I.S."/>
            <person name="Schmidt S.A."/>
            <person name="Borneman A.R."/>
        </authorList>
    </citation>
    <scope>NUCLEOTIDE SEQUENCE [LARGE SCALE GENOMIC DNA]</scope>
    <source>
        <strain evidence="2">cv. Chardonnay</strain>
        <tissue evidence="1">Leaf</tissue>
    </source>
</reference>